<dbReference type="EMBL" id="QEAP01000092">
    <property type="protein sequence ID" value="TPX75161.1"/>
    <property type="molecule type" value="Genomic_DNA"/>
</dbReference>
<evidence type="ECO:0000313" key="2">
    <source>
        <dbReference type="EMBL" id="TPX75161.1"/>
    </source>
</evidence>
<name>A0A507FFN3_9FUNG</name>
<organism evidence="2 3">
    <name type="scientific">Chytriomyces confervae</name>
    <dbReference type="NCBI Taxonomy" id="246404"/>
    <lineage>
        <taxon>Eukaryota</taxon>
        <taxon>Fungi</taxon>
        <taxon>Fungi incertae sedis</taxon>
        <taxon>Chytridiomycota</taxon>
        <taxon>Chytridiomycota incertae sedis</taxon>
        <taxon>Chytridiomycetes</taxon>
        <taxon>Chytridiales</taxon>
        <taxon>Chytriomycetaceae</taxon>
        <taxon>Chytriomyces</taxon>
    </lineage>
</organism>
<keyword evidence="1" id="KW-0175">Coiled coil</keyword>
<proteinExistence type="predicted"/>
<sequence length="615" mass="69823">MSAAFEIQRLTGLLRVETLDFEEPASDIIEAPTAATFTHPIDSDVLRLESELDRVSQMVVTLVKATAPYTLVPRSVVWDAIRNGLGHSIYSTDFGAEIGQYMDAVELRPGSRLNHDHIRGFAKNEFEETKAALALEQRNHKILKRDMVALESSYSALVANVKSMNQTITQLEERCALHLDSKETAELKLASCEHELKVARETLDQTRDGYKMLSETYAKAAEANQKKLHQLRHALEMSQKTSMQRTDSVQEQKTDVEKELRLLNEKHDADIALLSKINDDLQTQLTRALANYTALLSSAHSEEEWISMSAKLRNAEIRAQESLTRANVATDTLQTTIQKYAVVTEEYDRSMKDLKSMRDHAARTKSILVAKDSIIDDLYAKNEVLQAENTAILAKMKSANATITAKKNLLQDYKTKLEALMSTLSPIQTAAAETQHFQDTNRRLKAEIKIKDERIRELKQRYEELDTFLKEKSASMEQQSMKLDHKMPAQIRKLRQHAAEEQMHKERLEEAVVKCFEYIIDGYLGKSKRGGEWRPVKPATGPVSNLDERMNELSHQFFGMEVEDICLHALPSLDVVKGSVAEIMKRSDVNEALPKLLKSILKKHTSRRDYCTPIL</sequence>
<dbReference type="AlphaFoldDB" id="A0A507FFN3"/>
<reference evidence="2 3" key="1">
    <citation type="journal article" date="2019" name="Sci. Rep.">
        <title>Comparative genomics of chytrid fungi reveal insights into the obligate biotrophic and pathogenic lifestyle of Synchytrium endobioticum.</title>
        <authorList>
            <person name="van de Vossenberg B.T.L.H."/>
            <person name="Warris S."/>
            <person name="Nguyen H.D.T."/>
            <person name="van Gent-Pelzer M.P.E."/>
            <person name="Joly D.L."/>
            <person name="van de Geest H.C."/>
            <person name="Bonants P.J.M."/>
            <person name="Smith D.S."/>
            <person name="Levesque C.A."/>
            <person name="van der Lee T.A.J."/>
        </authorList>
    </citation>
    <scope>NUCLEOTIDE SEQUENCE [LARGE SCALE GENOMIC DNA]</scope>
    <source>
        <strain evidence="2 3">CBS 675.73</strain>
    </source>
</reference>
<dbReference type="OrthoDB" id="2114291at2759"/>
<evidence type="ECO:0000256" key="1">
    <source>
        <dbReference type="SAM" id="Coils"/>
    </source>
</evidence>
<keyword evidence="3" id="KW-1185">Reference proteome</keyword>
<gene>
    <name evidence="2" type="ORF">CcCBS67573_g03556</name>
</gene>
<accession>A0A507FFN3</accession>
<protein>
    <submittedName>
        <fullName evidence="2">Uncharacterized protein</fullName>
    </submittedName>
</protein>
<dbReference type="Proteomes" id="UP000320333">
    <property type="component" value="Unassembled WGS sequence"/>
</dbReference>
<comment type="caution">
    <text evidence="2">The sequence shown here is derived from an EMBL/GenBank/DDBJ whole genome shotgun (WGS) entry which is preliminary data.</text>
</comment>
<evidence type="ECO:0000313" key="3">
    <source>
        <dbReference type="Proteomes" id="UP000320333"/>
    </source>
</evidence>
<feature type="coiled-coil region" evidence="1">
    <location>
        <begin position="154"/>
        <end position="202"/>
    </location>
</feature>